<dbReference type="Pfam" id="PF00535">
    <property type="entry name" value="Glycos_transf_2"/>
    <property type="match status" value="1"/>
</dbReference>
<dbReference type="Proteomes" id="UP000186341">
    <property type="component" value="Unassembled WGS sequence"/>
</dbReference>
<comment type="caution">
    <text evidence="4">The sequence shown here is derived from an EMBL/GenBank/DDBJ whole genome shotgun (WGS) entry which is preliminary data.</text>
</comment>
<reference evidence="4 5" key="1">
    <citation type="submission" date="2016-11" db="EMBL/GenBank/DDBJ databases">
        <title>Description of two novel members of the family Erysipelotrichaceae: Ileibacterium lipovorans gen. nov., sp. nov. and Dubosiella newyorkensis, gen. nov., sp. nov.</title>
        <authorList>
            <person name="Cox L.M."/>
            <person name="Sohn J."/>
            <person name="Tyrrell K.L."/>
            <person name="Citron D.M."/>
            <person name="Lawson P.A."/>
            <person name="Patel N.B."/>
            <person name="Iizumi T."/>
            <person name="Perez-Perez G.I."/>
            <person name="Goldstein E.J."/>
            <person name="Blaser M.J."/>
        </authorList>
    </citation>
    <scope>NUCLEOTIDE SEQUENCE [LARGE SCALE GENOMIC DNA]</scope>
    <source>
        <strain evidence="4 5">NYU-BL-A3</strain>
    </source>
</reference>
<dbReference type="PANTHER" id="PTHR22916:SF51">
    <property type="entry name" value="GLYCOSYLTRANSFERASE EPSH-RELATED"/>
    <property type="match status" value="1"/>
</dbReference>
<evidence type="ECO:0000313" key="5">
    <source>
        <dbReference type="Proteomes" id="UP000186341"/>
    </source>
</evidence>
<evidence type="ECO:0000256" key="2">
    <source>
        <dbReference type="ARBA" id="ARBA00022679"/>
    </source>
</evidence>
<evidence type="ECO:0000313" key="4">
    <source>
        <dbReference type="EMBL" id="OLU41043.1"/>
    </source>
</evidence>
<dbReference type="RefSeq" id="WP_075818564.1">
    <property type="nucleotide sequence ID" value="NZ_CAJUTZ010000039.1"/>
</dbReference>
<dbReference type="OrthoDB" id="9807674at2"/>
<dbReference type="AlphaFoldDB" id="A0A1U7NHC8"/>
<dbReference type="InterPro" id="IPR001173">
    <property type="entry name" value="Glyco_trans_2-like"/>
</dbReference>
<keyword evidence="2" id="KW-0808">Transferase</keyword>
<keyword evidence="1" id="KW-0328">Glycosyltransferase</keyword>
<proteinExistence type="predicted"/>
<sequence>MDLVSFLVPVYNVENYLGKCLDCLLAQTYPNIEIILVNDGSKDHSLAIAKDYQKKHSNIHIYSYPNSGISKTRNRLLKHASGEFVMFVDSDDYIDPDTVTVMMETLKKHDLDLVQCGFRMDYKYFTLYRPSSGRRIMEKMQALHALSNGRYLNNYPWGKLTRRSCFDGVEFPENLNGFEDTFTIFKSMAKARRIGTIPNRFYHYVQRRGSLTNRMSLDYVELMRKAYHYQSDVLNQEFPNEHFAFDKQYYNTDLVLIYTIIVFCHRDHPVEFTKDRINYSKLPAGIVLKLAYDAWLAIAKLKMGKSLCIREPSKNN</sequence>
<dbReference type="GeneID" id="82202370"/>
<organism evidence="4 5">
    <name type="scientific">Ileibacterium valens</name>
    <dbReference type="NCBI Taxonomy" id="1862668"/>
    <lineage>
        <taxon>Bacteria</taxon>
        <taxon>Bacillati</taxon>
        <taxon>Bacillota</taxon>
        <taxon>Erysipelotrichia</taxon>
        <taxon>Erysipelotrichales</taxon>
        <taxon>Erysipelotrichaceae</taxon>
        <taxon>Ileibacterium</taxon>
    </lineage>
</organism>
<name>A0A1U7NHC8_9FIRM</name>
<dbReference type="SUPFAM" id="SSF53448">
    <property type="entry name" value="Nucleotide-diphospho-sugar transferases"/>
    <property type="match status" value="1"/>
</dbReference>
<feature type="domain" description="Glycosyltransferase 2-like" evidence="3">
    <location>
        <begin position="5"/>
        <end position="151"/>
    </location>
</feature>
<evidence type="ECO:0000259" key="3">
    <source>
        <dbReference type="Pfam" id="PF00535"/>
    </source>
</evidence>
<keyword evidence="5" id="KW-1185">Reference proteome</keyword>
<dbReference type="CDD" id="cd00761">
    <property type="entry name" value="Glyco_tranf_GTA_type"/>
    <property type="match status" value="1"/>
</dbReference>
<dbReference type="EMBL" id="MPJW01000092">
    <property type="protein sequence ID" value="OLU41043.1"/>
    <property type="molecule type" value="Genomic_DNA"/>
</dbReference>
<dbReference type="PANTHER" id="PTHR22916">
    <property type="entry name" value="GLYCOSYLTRANSFERASE"/>
    <property type="match status" value="1"/>
</dbReference>
<dbReference type="Gene3D" id="3.90.550.10">
    <property type="entry name" value="Spore Coat Polysaccharide Biosynthesis Protein SpsA, Chain A"/>
    <property type="match status" value="1"/>
</dbReference>
<gene>
    <name evidence="4" type="ORF">BO222_03955</name>
</gene>
<dbReference type="InterPro" id="IPR029044">
    <property type="entry name" value="Nucleotide-diphossugar_trans"/>
</dbReference>
<dbReference type="GO" id="GO:0016757">
    <property type="term" value="F:glycosyltransferase activity"/>
    <property type="evidence" value="ECO:0007669"/>
    <property type="project" value="UniProtKB-KW"/>
</dbReference>
<accession>A0A1U7NHC8</accession>
<protein>
    <recommendedName>
        <fullName evidence="3">Glycosyltransferase 2-like domain-containing protein</fullName>
    </recommendedName>
</protein>
<evidence type="ECO:0000256" key="1">
    <source>
        <dbReference type="ARBA" id="ARBA00022676"/>
    </source>
</evidence>